<keyword evidence="1" id="KW-0802">TPR repeat</keyword>
<keyword evidence="4" id="KW-1185">Reference proteome</keyword>
<dbReference type="AlphaFoldDB" id="A0A844Y408"/>
<sequence length="277" mass="29757">MKRIPTTLAALAVVMPLSGCQNFLSAFDLGKHSRASQPVFGEADLEEGRRLLAEGQIGNALPALQRAALNRETAPEAANALGVAYARLGRGDLAERYFRAAVTLAPEETKFAANLDRFYASDLGQDLRTLYAQREEARKAYTEFAKSDEAVRPDIPAEQERVVVSGGQERRITLARGATSSRIALGAPQPLAAPERVRVSVAEVADAPAKPAVRVSVNGQQMRPSASARPAEIRVGATSGYPMRVRIGKEARVSATPAKGYPVRVSLNAPKVEQEKK</sequence>
<accession>A0A844Y408</accession>
<dbReference type="EMBL" id="WTYF01000004">
    <property type="protein sequence ID" value="MXO52147.1"/>
    <property type="molecule type" value="Genomic_DNA"/>
</dbReference>
<dbReference type="Proteomes" id="UP000444185">
    <property type="component" value="Unassembled WGS sequence"/>
</dbReference>
<dbReference type="InterPro" id="IPR019734">
    <property type="entry name" value="TPR_rpt"/>
</dbReference>
<reference evidence="3 4" key="1">
    <citation type="submission" date="2019-12" db="EMBL/GenBank/DDBJ databases">
        <title>Genomic-based taxomic classification of the family Erythrobacteraceae.</title>
        <authorList>
            <person name="Xu L."/>
        </authorList>
    </citation>
    <scope>NUCLEOTIDE SEQUENCE [LARGE SCALE GENOMIC DNA]</scope>
    <source>
        <strain evidence="3 4">DSM 16225</strain>
    </source>
</reference>
<dbReference type="InterPro" id="IPR011990">
    <property type="entry name" value="TPR-like_helical_dom_sf"/>
</dbReference>
<dbReference type="PROSITE" id="PS50005">
    <property type="entry name" value="TPR"/>
    <property type="match status" value="1"/>
</dbReference>
<gene>
    <name evidence="3" type="ORF">GRI42_12610</name>
</gene>
<dbReference type="SUPFAM" id="SSF48452">
    <property type="entry name" value="TPR-like"/>
    <property type="match status" value="1"/>
</dbReference>
<dbReference type="RefSeq" id="WP_160608815.1">
    <property type="nucleotide sequence ID" value="NZ_WTYF01000004.1"/>
</dbReference>
<feature type="repeat" description="TPR" evidence="1">
    <location>
        <begin position="75"/>
        <end position="108"/>
    </location>
</feature>
<evidence type="ECO:0008006" key="5">
    <source>
        <dbReference type="Google" id="ProtNLM"/>
    </source>
</evidence>
<proteinExistence type="predicted"/>
<evidence type="ECO:0000313" key="3">
    <source>
        <dbReference type="EMBL" id="MXO52147.1"/>
    </source>
</evidence>
<name>A0A844Y408_9SPHN</name>
<feature type="chain" id="PRO_5032873450" description="Tetratricopeptide repeat protein" evidence="2">
    <location>
        <begin position="27"/>
        <end position="277"/>
    </location>
</feature>
<protein>
    <recommendedName>
        <fullName evidence="5">Tetratricopeptide repeat protein</fullName>
    </recommendedName>
</protein>
<comment type="caution">
    <text evidence="3">The sequence shown here is derived from an EMBL/GenBank/DDBJ whole genome shotgun (WGS) entry which is preliminary data.</text>
</comment>
<keyword evidence="2" id="KW-0732">Signal</keyword>
<evidence type="ECO:0000313" key="4">
    <source>
        <dbReference type="Proteomes" id="UP000444185"/>
    </source>
</evidence>
<evidence type="ECO:0000256" key="1">
    <source>
        <dbReference type="PROSITE-ProRule" id="PRU00339"/>
    </source>
</evidence>
<feature type="signal peptide" evidence="2">
    <location>
        <begin position="1"/>
        <end position="26"/>
    </location>
</feature>
<organism evidence="3 4">
    <name type="scientific">Qipengyuania gaetbuli</name>
    <dbReference type="NCBI Taxonomy" id="266952"/>
    <lineage>
        <taxon>Bacteria</taxon>
        <taxon>Pseudomonadati</taxon>
        <taxon>Pseudomonadota</taxon>
        <taxon>Alphaproteobacteria</taxon>
        <taxon>Sphingomonadales</taxon>
        <taxon>Erythrobacteraceae</taxon>
        <taxon>Qipengyuania</taxon>
    </lineage>
</organism>
<dbReference type="Gene3D" id="1.25.40.10">
    <property type="entry name" value="Tetratricopeptide repeat domain"/>
    <property type="match status" value="1"/>
</dbReference>
<dbReference type="OrthoDB" id="7190835at2"/>
<evidence type="ECO:0000256" key="2">
    <source>
        <dbReference type="SAM" id="SignalP"/>
    </source>
</evidence>